<dbReference type="Gene3D" id="3.40.30.10">
    <property type="entry name" value="Glutaredoxin"/>
    <property type="match status" value="1"/>
</dbReference>
<organism evidence="1 2">
    <name type="scientific">Salinimicrobium sediminis</name>
    <dbReference type="NCBI Taxonomy" id="1343891"/>
    <lineage>
        <taxon>Bacteria</taxon>
        <taxon>Pseudomonadati</taxon>
        <taxon>Bacteroidota</taxon>
        <taxon>Flavobacteriia</taxon>
        <taxon>Flavobacteriales</taxon>
        <taxon>Flavobacteriaceae</taxon>
        <taxon>Salinimicrobium</taxon>
    </lineage>
</organism>
<name>A0A285X1R7_9FLAO</name>
<evidence type="ECO:0000313" key="2">
    <source>
        <dbReference type="Proteomes" id="UP000219193"/>
    </source>
</evidence>
<dbReference type="AlphaFoldDB" id="A0A285X1R7"/>
<dbReference type="RefSeq" id="WP_097054734.1">
    <property type="nucleotide sequence ID" value="NZ_OCMF01000001.1"/>
</dbReference>
<dbReference type="OrthoDB" id="1437325at2"/>
<protein>
    <recommendedName>
        <fullName evidence="3">Protein SCO1/2</fullName>
    </recommendedName>
</protein>
<gene>
    <name evidence="1" type="ORF">SAMN06296241_0476</name>
</gene>
<evidence type="ECO:0008006" key="3">
    <source>
        <dbReference type="Google" id="ProtNLM"/>
    </source>
</evidence>
<dbReference type="Proteomes" id="UP000219193">
    <property type="component" value="Unassembled WGS sequence"/>
</dbReference>
<reference evidence="2" key="1">
    <citation type="submission" date="2017-09" db="EMBL/GenBank/DDBJ databases">
        <authorList>
            <person name="Varghese N."/>
            <person name="Submissions S."/>
        </authorList>
    </citation>
    <scope>NUCLEOTIDE SEQUENCE [LARGE SCALE GENOMIC DNA]</scope>
    <source>
        <strain evidence="2">CGMCC 1.12641</strain>
    </source>
</reference>
<dbReference type="EMBL" id="OCMF01000001">
    <property type="protein sequence ID" value="SOC78956.1"/>
    <property type="molecule type" value="Genomic_DNA"/>
</dbReference>
<proteinExistence type="predicted"/>
<keyword evidence="2" id="KW-1185">Reference proteome</keyword>
<sequence>MKKFLVIFVLFALPLVAYLFFASGVNNFARLPVLTQEIAQLESFRSLEKDEEELSFRGNITVLGFPGDDPEEYLTNAYHIAEKVYDPYAQFNEFQLVSVVPEGNEEEVELLKQKLSEVIDLKKWKFVEGSPEEIRDLFNSLNTNLDLSEDLSTPNVFIIDKDGKLRGRDKDDDGNELFGYDTNSIYVLNNKMDDDIKVILAEYRLELKKYNKEAATE</sequence>
<accession>A0A285X1R7</accession>
<evidence type="ECO:0000313" key="1">
    <source>
        <dbReference type="EMBL" id="SOC78956.1"/>
    </source>
</evidence>